<proteinExistence type="predicted"/>
<dbReference type="Pfam" id="PF02698">
    <property type="entry name" value="DUF218"/>
    <property type="match status" value="1"/>
</dbReference>
<evidence type="ECO:0000313" key="4">
    <source>
        <dbReference type="Proteomes" id="UP000886657"/>
    </source>
</evidence>
<dbReference type="InterPro" id="IPR014729">
    <property type="entry name" value="Rossmann-like_a/b/a_fold"/>
</dbReference>
<dbReference type="Proteomes" id="UP000886657">
    <property type="component" value="Unassembled WGS sequence"/>
</dbReference>
<dbReference type="PANTHER" id="PTHR30336">
    <property type="entry name" value="INNER MEMBRANE PROTEIN, PROBABLE PERMEASE"/>
    <property type="match status" value="1"/>
</dbReference>
<comment type="caution">
    <text evidence="3">The sequence shown here is derived from an EMBL/GenBank/DDBJ whole genome shotgun (WGS) entry which is preliminary data.</text>
</comment>
<gene>
    <name evidence="3" type="ORF">IPP58_16440</name>
</gene>
<keyword evidence="1" id="KW-0812">Transmembrane</keyword>
<name>A0A9D7XMY5_9BACT</name>
<evidence type="ECO:0000256" key="1">
    <source>
        <dbReference type="SAM" id="Phobius"/>
    </source>
</evidence>
<keyword evidence="1" id="KW-0472">Membrane</keyword>
<dbReference type="Gene3D" id="3.40.50.620">
    <property type="entry name" value="HUPs"/>
    <property type="match status" value="1"/>
</dbReference>
<dbReference type="CDD" id="cd06259">
    <property type="entry name" value="YdcF-like"/>
    <property type="match status" value="1"/>
</dbReference>
<evidence type="ECO:0000259" key="2">
    <source>
        <dbReference type="Pfam" id="PF02698"/>
    </source>
</evidence>
<dbReference type="AlphaFoldDB" id="A0A9D7XMY5"/>
<evidence type="ECO:0000313" key="3">
    <source>
        <dbReference type="EMBL" id="MBK9798034.1"/>
    </source>
</evidence>
<accession>A0A9D7XMY5</accession>
<protein>
    <submittedName>
        <fullName evidence="3">YdcF family protein</fullName>
    </submittedName>
</protein>
<dbReference type="InterPro" id="IPR003848">
    <property type="entry name" value="DUF218"/>
</dbReference>
<organism evidence="3 4">
    <name type="scientific">Candidatus Geothrix skivensis</name>
    <dbReference type="NCBI Taxonomy" id="2954439"/>
    <lineage>
        <taxon>Bacteria</taxon>
        <taxon>Pseudomonadati</taxon>
        <taxon>Acidobacteriota</taxon>
        <taxon>Holophagae</taxon>
        <taxon>Holophagales</taxon>
        <taxon>Holophagaceae</taxon>
        <taxon>Geothrix</taxon>
    </lineage>
</organism>
<feature type="domain" description="DUF218" evidence="2">
    <location>
        <begin position="60"/>
        <end position="193"/>
    </location>
</feature>
<reference evidence="3" key="1">
    <citation type="submission" date="2020-10" db="EMBL/GenBank/DDBJ databases">
        <title>Connecting structure to function with the recovery of over 1000 high-quality activated sludge metagenome-assembled genomes encoding full-length rRNA genes using long-read sequencing.</title>
        <authorList>
            <person name="Singleton C.M."/>
            <person name="Petriglieri F."/>
            <person name="Kristensen J.M."/>
            <person name="Kirkegaard R.H."/>
            <person name="Michaelsen T.Y."/>
            <person name="Andersen M.H."/>
            <person name="Karst S.M."/>
            <person name="Dueholm M.S."/>
            <person name="Nielsen P.H."/>
            <person name="Albertsen M."/>
        </authorList>
    </citation>
    <scope>NUCLEOTIDE SEQUENCE</scope>
    <source>
        <strain evidence="3">Skiv_18-Q3-R9-52_MAXAC.067</strain>
    </source>
</reference>
<keyword evidence="1" id="KW-1133">Transmembrane helix</keyword>
<feature type="transmembrane region" description="Helical" evidence="1">
    <location>
        <begin position="20"/>
        <end position="42"/>
    </location>
</feature>
<sequence>MVQPYHAPPRASFLQKLGPGGAASLGLAVLAFLGLAGFPWVFRFRQVLRSAGGDLPTPVDVILVLGRQLELDQLTPVFEARLAHAETLWRQGLAPRIFVAGGTTGTATRSEAEAGRDWLRGRGLPEGVLRVEDRSQHTLENLFNVRSVMQAEGWQTLLIVSDPLHLARARATARGLGMQVRCSPAHSAPPRRGSMAWWRRAAGEAFLLHWYHTGMAYSRLIRSERQLERVT</sequence>
<dbReference type="GO" id="GO:0005886">
    <property type="term" value="C:plasma membrane"/>
    <property type="evidence" value="ECO:0007669"/>
    <property type="project" value="TreeGrafter"/>
</dbReference>
<dbReference type="PANTHER" id="PTHR30336:SF20">
    <property type="entry name" value="DUF218 DOMAIN-CONTAINING PROTEIN"/>
    <property type="match status" value="1"/>
</dbReference>
<dbReference type="EMBL" id="JADKIO010000013">
    <property type="protein sequence ID" value="MBK9798034.1"/>
    <property type="molecule type" value="Genomic_DNA"/>
</dbReference>
<dbReference type="InterPro" id="IPR051599">
    <property type="entry name" value="Cell_Envelope_Assoc"/>
</dbReference>